<feature type="transmembrane region" description="Helical" evidence="7">
    <location>
        <begin position="233"/>
        <end position="256"/>
    </location>
</feature>
<dbReference type="InterPro" id="IPR003593">
    <property type="entry name" value="AAA+_ATPase"/>
</dbReference>
<evidence type="ECO:0000313" key="11">
    <source>
        <dbReference type="Proteomes" id="UP000294927"/>
    </source>
</evidence>
<dbReference type="PANTHER" id="PTHR43394:SF1">
    <property type="entry name" value="ATP-BINDING CASSETTE SUB-FAMILY B MEMBER 10, MITOCHONDRIAL"/>
    <property type="match status" value="1"/>
</dbReference>
<dbReference type="SUPFAM" id="SSF90123">
    <property type="entry name" value="ABC transporter transmembrane region"/>
    <property type="match status" value="1"/>
</dbReference>
<dbReference type="SUPFAM" id="SSF52540">
    <property type="entry name" value="P-loop containing nucleoside triphosphate hydrolases"/>
    <property type="match status" value="1"/>
</dbReference>
<reference evidence="10 11" key="1">
    <citation type="submission" date="2019-03" db="EMBL/GenBank/DDBJ databases">
        <title>Genomic Encyclopedia of Archaeal and Bacterial Type Strains, Phase II (KMG-II): from individual species to whole genera.</title>
        <authorList>
            <person name="Goeker M."/>
        </authorList>
    </citation>
    <scope>NUCLEOTIDE SEQUENCE [LARGE SCALE GENOMIC DNA]</scope>
    <source>
        <strain evidence="10 11">DSM 45499</strain>
    </source>
</reference>
<dbReference type="PROSITE" id="PS00211">
    <property type="entry name" value="ABC_TRANSPORTER_1"/>
    <property type="match status" value="1"/>
</dbReference>
<dbReference type="InterPro" id="IPR027417">
    <property type="entry name" value="P-loop_NTPase"/>
</dbReference>
<accession>A0A4R7W072</accession>
<dbReference type="InterPro" id="IPR039421">
    <property type="entry name" value="Type_1_exporter"/>
</dbReference>
<dbReference type="GO" id="GO:0015421">
    <property type="term" value="F:ABC-type oligopeptide transporter activity"/>
    <property type="evidence" value="ECO:0007669"/>
    <property type="project" value="TreeGrafter"/>
</dbReference>
<comment type="caution">
    <text evidence="10">The sequence shown here is derived from an EMBL/GenBank/DDBJ whole genome shotgun (WGS) entry which is preliminary data.</text>
</comment>
<dbReference type="CDD" id="cd07346">
    <property type="entry name" value="ABC_6TM_exporters"/>
    <property type="match status" value="1"/>
</dbReference>
<name>A0A4R7W072_9PSEU</name>
<dbReference type="Pfam" id="PF00005">
    <property type="entry name" value="ABC_tran"/>
    <property type="match status" value="1"/>
</dbReference>
<dbReference type="Gene3D" id="1.20.1560.10">
    <property type="entry name" value="ABC transporter type 1, transmembrane domain"/>
    <property type="match status" value="1"/>
</dbReference>
<dbReference type="SMART" id="SM00382">
    <property type="entry name" value="AAA"/>
    <property type="match status" value="1"/>
</dbReference>
<feature type="transmembrane region" description="Helical" evidence="7">
    <location>
        <begin position="146"/>
        <end position="166"/>
    </location>
</feature>
<dbReference type="EMBL" id="SOCP01000003">
    <property type="protein sequence ID" value="TDV55219.1"/>
    <property type="molecule type" value="Genomic_DNA"/>
</dbReference>
<keyword evidence="5 7" id="KW-1133">Transmembrane helix</keyword>
<keyword evidence="4 10" id="KW-0067">ATP-binding</keyword>
<keyword evidence="2 7" id="KW-0812">Transmembrane</keyword>
<dbReference type="PANTHER" id="PTHR43394">
    <property type="entry name" value="ATP-DEPENDENT PERMEASE MDL1, MITOCHONDRIAL"/>
    <property type="match status" value="1"/>
</dbReference>
<feature type="domain" description="ABC transmembrane type-1" evidence="9">
    <location>
        <begin position="17"/>
        <end position="290"/>
    </location>
</feature>
<dbReference type="RefSeq" id="WP_133902307.1">
    <property type="nucleotide sequence ID" value="NZ_SOCP01000003.1"/>
</dbReference>
<evidence type="ECO:0000256" key="1">
    <source>
        <dbReference type="ARBA" id="ARBA00004651"/>
    </source>
</evidence>
<dbReference type="Proteomes" id="UP000294927">
    <property type="component" value="Unassembled WGS sequence"/>
</dbReference>
<dbReference type="PROSITE" id="PS50893">
    <property type="entry name" value="ABC_TRANSPORTER_2"/>
    <property type="match status" value="1"/>
</dbReference>
<feature type="transmembrane region" description="Helical" evidence="7">
    <location>
        <begin position="268"/>
        <end position="289"/>
    </location>
</feature>
<dbReference type="GO" id="GO:0005886">
    <property type="term" value="C:plasma membrane"/>
    <property type="evidence" value="ECO:0007669"/>
    <property type="project" value="UniProtKB-SubCell"/>
</dbReference>
<comment type="subcellular location">
    <subcellularLocation>
        <location evidence="1">Cell membrane</location>
        <topology evidence="1">Multi-pass membrane protein</topology>
    </subcellularLocation>
</comment>
<dbReference type="Gene3D" id="3.40.50.300">
    <property type="entry name" value="P-loop containing nucleotide triphosphate hydrolases"/>
    <property type="match status" value="1"/>
</dbReference>
<dbReference type="InterPro" id="IPR017871">
    <property type="entry name" value="ABC_transporter-like_CS"/>
</dbReference>
<feature type="transmembrane region" description="Helical" evidence="7">
    <location>
        <begin position="12"/>
        <end position="36"/>
    </location>
</feature>
<dbReference type="InterPro" id="IPR036640">
    <property type="entry name" value="ABC1_TM_sf"/>
</dbReference>
<proteinExistence type="predicted"/>
<evidence type="ECO:0000256" key="7">
    <source>
        <dbReference type="SAM" id="Phobius"/>
    </source>
</evidence>
<keyword evidence="6 7" id="KW-0472">Membrane</keyword>
<keyword evidence="11" id="KW-1185">Reference proteome</keyword>
<evidence type="ECO:0000256" key="4">
    <source>
        <dbReference type="ARBA" id="ARBA00022840"/>
    </source>
</evidence>
<dbReference type="PROSITE" id="PS50929">
    <property type="entry name" value="ABC_TM1F"/>
    <property type="match status" value="1"/>
</dbReference>
<protein>
    <submittedName>
        <fullName evidence="10">ATP-binding cassette subfamily B protein</fullName>
    </submittedName>
</protein>
<dbReference type="OrthoDB" id="9806127at2"/>
<feature type="domain" description="ABC transporter" evidence="8">
    <location>
        <begin position="316"/>
        <end position="536"/>
    </location>
</feature>
<dbReference type="AlphaFoldDB" id="A0A4R7W072"/>
<evidence type="ECO:0000259" key="8">
    <source>
        <dbReference type="PROSITE" id="PS50893"/>
    </source>
</evidence>
<sequence>MTAFAQTARRSAGWLPVIGVSALLGTLGALALPVVLGRAVDSIVGGGSPVWFWLATGLVVLGIAVDLVDAYAGTACVAGTTAWLRDRVVRHVLSVGPRNGFETGDLVSRVSGNAAEAANAGPVVVTVWMALLPPVGSLVMLVYLDFWLAVAFLAGVALVAVVLRLFTLRTAAVVSAYLTVQGRLAARFSESLTGVRTIASAGTVAQEERRVLSSLPALHDEGMRTWRVLSSSAAQGAVVGPLVLVAVLATGGWGLAAGRLTPGELFAAGQYAMLGAGLGGLTGVFGRLARARAGAERVGEVLAGTPVSYGTAVLPADAGSLEFRGVSVDALLTGVSFVVPGGAVAAVVGRSGAGKSVLASVAARLRDPSAGEVLLAGVPLTSLSHEELRAAVGCAFERPNLVGATVGAAIGPGGEQAARATYAHEFVSRLPEGYATPLVDAPMSGGELQRLGLARSWQATRLLVLDDATSSVDMVTEMRIGTALARTGGRTRLVVTHRLSTAAQADLVVWLEDGRLRAVGTHEELWTREDYREVFG</sequence>
<evidence type="ECO:0000256" key="2">
    <source>
        <dbReference type="ARBA" id="ARBA00022692"/>
    </source>
</evidence>
<evidence type="ECO:0000256" key="3">
    <source>
        <dbReference type="ARBA" id="ARBA00022741"/>
    </source>
</evidence>
<evidence type="ECO:0000313" key="10">
    <source>
        <dbReference type="EMBL" id="TDV55219.1"/>
    </source>
</evidence>
<dbReference type="InterPro" id="IPR011527">
    <property type="entry name" value="ABC1_TM_dom"/>
</dbReference>
<dbReference type="Pfam" id="PF00664">
    <property type="entry name" value="ABC_membrane"/>
    <property type="match status" value="1"/>
</dbReference>
<dbReference type="GO" id="GO:0016887">
    <property type="term" value="F:ATP hydrolysis activity"/>
    <property type="evidence" value="ECO:0007669"/>
    <property type="project" value="InterPro"/>
</dbReference>
<evidence type="ECO:0000256" key="5">
    <source>
        <dbReference type="ARBA" id="ARBA00022989"/>
    </source>
</evidence>
<gene>
    <name evidence="10" type="ORF">CLV71_103460</name>
</gene>
<feature type="transmembrane region" description="Helical" evidence="7">
    <location>
        <begin position="51"/>
        <end position="84"/>
    </location>
</feature>
<evidence type="ECO:0000256" key="6">
    <source>
        <dbReference type="ARBA" id="ARBA00023136"/>
    </source>
</evidence>
<evidence type="ECO:0000259" key="9">
    <source>
        <dbReference type="PROSITE" id="PS50929"/>
    </source>
</evidence>
<dbReference type="GO" id="GO:0005524">
    <property type="term" value="F:ATP binding"/>
    <property type="evidence" value="ECO:0007669"/>
    <property type="project" value="UniProtKB-KW"/>
</dbReference>
<keyword evidence="3" id="KW-0547">Nucleotide-binding</keyword>
<organism evidence="10 11">
    <name type="scientific">Actinophytocola oryzae</name>
    <dbReference type="NCBI Taxonomy" id="502181"/>
    <lineage>
        <taxon>Bacteria</taxon>
        <taxon>Bacillati</taxon>
        <taxon>Actinomycetota</taxon>
        <taxon>Actinomycetes</taxon>
        <taxon>Pseudonocardiales</taxon>
        <taxon>Pseudonocardiaceae</taxon>
    </lineage>
</organism>
<dbReference type="InterPro" id="IPR003439">
    <property type="entry name" value="ABC_transporter-like_ATP-bd"/>
</dbReference>
<feature type="transmembrane region" description="Helical" evidence="7">
    <location>
        <begin position="117"/>
        <end position="140"/>
    </location>
</feature>